<dbReference type="InterPro" id="IPR002156">
    <property type="entry name" value="RNaseH_domain"/>
</dbReference>
<accession>A0A2P5CJ85</accession>
<dbReference type="Gene3D" id="3.30.420.10">
    <property type="entry name" value="Ribonuclease H-like superfamily/Ribonuclease H"/>
    <property type="match status" value="1"/>
</dbReference>
<reference evidence="4" key="1">
    <citation type="submission" date="2016-06" db="EMBL/GenBank/DDBJ databases">
        <title>Parallel loss of symbiosis genes in relatives of nitrogen-fixing non-legume Parasponia.</title>
        <authorList>
            <person name="Van Velzen R."/>
            <person name="Holmer R."/>
            <person name="Bu F."/>
            <person name="Rutten L."/>
            <person name="Van Zeijl A."/>
            <person name="Liu W."/>
            <person name="Santuari L."/>
            <person name="Cao Q."/>
            <person name="Sharma T."/>
            <person name="Shen D."/>
            <person name="Roswanjaya Y."/>
            <person name="Wardhani T."/>
            <person name="Kalhor M.S."/>
            <person name="Jansen J."/>
            <person name="Van den Hoogen J."/>
            <person name="Gungor B."/>
            <person name="Hartog M."/>
            <person name="Hontelez J."/>
            <person name="Verver J."/>
            <person name="Yang W.-C."/>
            <person name="Schijlen E."/>
            <person name="Repin R."/>
            <person name="Schilthuizen M."/>
            <person name="Schranz E."/>
            <person name="Heidstra R."/>
            <person name="Miyata K."/>
            <person name="Fedorova E."/>
            <person name="Kohlen W."/>
            <person name="Bisseling T."/>
            <person name="Smit S."/>
            <person name="Geurts R."/>
        </authorList>
    </citation>
    <scope>NUCLEOTIDE SEQUENCE [LARGE SCALE GENOMIC DNA]</scope>
    <source>
        <strain evidence="4">cv. WU1-14</strain>
    </source>
</reference>
<dbReference type="GO" id="GO:0004523">
    <property type="term" value="F:RNA-DNA hybrid ribonuclease activity"/>
    <property type="evidence" value="ECO:0007669"/>
    <property type="project" value="InterPro"/>
</dbReference>
<evidence type="ECO:0000256" key="1">
    <source>
        <dbReference type="SAM" id="Phobius"/>
    </source>
</evidence>
<proteinExistence type="predicted"/>
<evidence type="ECO:0000259" key="2">
    <source>
        <dbReference type="Pfam" id="PF13456"/>
    </source>
</evidence>
<feature type="transmembrane region" description="Helical" evidence="1">
    <location>
        <begin position="94"/>
        <end position="115"/>
    </location>
</feature>
<protein>
    <submittedName>
        <fullName evidence="3">Ribonuclease H-like domain containing protein</fullName>
    </submittedName>
</protein>
<comment type="caution">
    <text evidence="3">The sequence shown here is derived from an EMBL/GenBank/DDBJ whole genome shotgun (WGS) entry which is preliminary data.</text>
</comment>
<keyword evidence="4" id="KW-1185">Reference proteome</keyword>
<dbReference type="AlphaFoldDB" id="A0A2P5CJ85"/>
<dbReference type="SUPFAM" id="SSF53098">
    <property type="entry name" value="Ribonuclease H-like"/>
    <property type="match status" value="1"/>
</dbReference>
<organism evidence="3 4">
    <name type="scientific">Parasponia andersonii</name>
    <name type="common">Sponia andersonii</name>
    <dbReference type="NCBI Taxonomy" id="3476"/>
    <lineage>
        <taxon>Eukaryota</taxon>
        <taxon>Viridiplantae</taxon>
        <taxon>Streptophyta</taxon>
        <taxon>Embryophyta</taxon>
        <taxon>Tracheophyta</taxon>
        <taxon>Spermatophyta</taxon>
        <taxon>Magnoliopsida</taxon>
        <taxon>eudicotyledons</taxon>
        <taxon>Gunneridae</taxon>
        <taxon>Pentapetalae</taxon>
        <taxon>rosids</taxon>
        <taxon>fabids</taxon>
        <taxon>Rosales</taxon>
        <taxon>Cannabaceae</taxon>
        <taxon>Parasponia</taxon>
    </lineage>
</organism>
<dbReference type="Proteomes" id="UP000237105">
    <property type="component" value="Unassembled WGS sequence"/>
</dbReference>
<dbReference type="InterPro" id="IPR044730">
    <property type="entry name" value="RNase_H-like_dom_plant"/>
</dbReference>
<evidence type="ECO:0000313" key="4">
    <source>
        <dbReference type="Proteomes" id="UP000237105"/>
    </source>
</evidence>
<dbReference type="InterPro" id="IPR036397">
    <property type="entry name" value="RNaseH_sf"/>
</dbReference>
<dbReference type="GO" id="GO:0003676">
    <property type="term" value="F:nucleic acid binding"/>
    <property type="evidence" value="ECO:0007669"/>
    <property type="project" value="InterPro"/>
</dbReference>
<dbReference type="CDD" id="cd06222">
    <property type="entry name" value="RNase_H_like"/>
    <property type="match status" value="1"/>
</dbReference>
<name>A0A2P5CJ85_PARAD</name>
<keyword evidence="1" id="KW-0812">Transmembrane</keyword>
<keyword evidence="1" id="KW-0472">Membrane</keyword>
<dbReference type="EMBL" id="JXTB01000124">
    <property type="protein sequence ID" value="PON61103.1"/>
    <property type="molecule type" value="Genomic_DNA"/>
</dbReference>
<feature type="domain" description="RNase H type-1" evidence="2">
    <location>
        <begin position="33"/>
        <end position="126"/>
    </location>
</feature>
<dbReference type="InterPro" id="IPR012337">
    <property type="entry name" value="RNaseH-like_sf"/>
</dbReference>
<gene>
    <name evidence="3" type="ORF">PanWU01x14_148890</name>
</gene>
<sequence length="151" mass="16864">MRLTARALRVISSTPTWMTQLFFKDSWGNISRVVYKFDSALNALDAGLKAIDMALMEPNDLGWKKIVLFSDAKLAVKALSIQNRPPNWRSMGSFLHTLALCSTFVEIFFTFVPMVQNTAADSLAKWTRVNESSSSFCTGEAPPFVVSTLNF</sequence>
<keyword evidence="1" id="KW-1133">Transmembrane helix</keyword>
<evidence type="ECO:0000313" key="3">
    <source>
        <dbReference type="EMBL" id="PON61103.1"/>
    </source>
</evidence>
<dbReference type="Pfam" id="PF13456">
    <property type="entry name" value="RVT_3"/>
    <property type="match status" value="1"/>
</dbReference>